<dbReference type="Proteomes" id="UP000185696">
    <property type="component" value="Unassembled WGS sequence"/>
</dbReference>
<name>A0A7Z1AY00_9PSEU</name>
<comment type="caution">
    <text evidence="1">The sequence shown here is derived from an EMBL/GenBank/DDBJ whole genome shotgun (WGS) entry which is preliminary data.</text>
</comment>
<proteinExistence type="predicted"/>
<gene>
    <name evidence="1" type="ORF">BLA60_13445</name>
</gene>
<reference evidence="1 2" key="1">
    <citation type="submission" date="2016-12" db="EMBL/GenBank/DDBJ databases">
        <title>The draft genome sequence of Actinophytocola xinjiangensis.</title>
        <authorList>
            <person name="Wang W."/>
            <person name="Yuan L."/>
        </authorList>
    </citation>
    <scope>NUCLEOTIDE SEQUENCE [LARGE SCALE GENOMIC DNA]</scope>
    <source>
        <strain evidence="1 2">CGMCC 4.4663</strain>
    </source>
</reference>
<evidence type="ECO:0000313" key="1">
    <source>
        <dbReference type="EMBL" id="OLF11016.1"/>
    </source>
</evidence>
<dbReference type="RefSeq" id="WP_075133178.1">
    <property type="nucleotide sequence ID" value="NZ_MSIF01000005.1"/>
</dbReference>
<dbReference type="EMBL" id="MSIF01000005">
    <property type="protein sequence ID" value="OLF11016.1"/>
    <property type="molecule type" value="Genomic_DNA"/>
</dbReference>
<keyword evidence="2" id="KW-1185">Reference proteome</keyword>
<protein>
    <submittedName>
        <fullName evidence="1">Uncharacterized protein</fullName>
    </submittedName>
</protein>
<organism evidence="1 2">
    <name type="scientific">Actinophytocola xinjiangensis</name>
    <dbReference type="NCBI Taxonomy" id="485602"/>
    <lineage>
        <taxon>Bacteria</taxon>
        <taxon>Bacillati</taxon>
        <taxon>Actinomycetota</taxon>
        <taxon>Actinomycetes</taxon>
        <taxon>Pseudonocardiales</taxon>
        <taxon>Pseudonocardiaceae</taxon>
    </lineage>
</organism>
<evidence type="ECO:0000313" key="2">
    <source>
        <dbReference type="Proteomes" id="UP000185696"/>
    </source>
</evidence>
<dbReference type="AlphaFoldDB" id="A0A7Z1AY00"/>
<sequence>MIDVLAVLVDALRRLVPVAERPARLGYDLVVAYATVNRCLMVAGDVVGKVESIAGRARDPVWVAGKGPGGELSDLEYLLKAQLRDLNQVETMLGGRYRDALTDGDLVGLWQRLGNRETILGVLLARLRHNQLPLEGLPLLAGARAGPMVVDLGRSRAAIVAGMTAYLALWRPRERVGEVTARVGELRDALLCGFALGDVLPGVGDGRFR</sequence>
<accession>A0A7Z1AY00</accession>